<comment type="caution">
    <text evidence="2">The sequence shown here is derived from an EMBL/GenBank/DDBJ whole genome shotgun (WGS) entry which is preliminary data.</text>
</comment>
<keyword evidence="3" id="KW-1185">Reference proteome</keyword>
<dbReference type="EMBL" id="JANLCM010000001">
    <property type="protein sequence ID" value="MCS5718679.1"/>
    <property type="molecule type" value="Genomic_DNA"/>
</dbReference>
<feature type="transmembrane region" description="Helical" evidence="1">
    <location>
        <begin position="235"/>
        <end position="257"/>
    </location>
</feature>
<dbReference type="InterPro" id="IPR025238">
    <property type="entry name" value="DUF4184"/>
</dbReference>
<keyword evidence="1" id="KW-0472">Membrane</keyword>
<evidence type="ECO:0000256" key="1">
    <source>
        <dbReference type="SAM" id="Phobius"/>
    </source>
</evidence>
<dbReference type="Pfam" id="PF13803">
    <property type="entry name" value="DUF4184"/>
    <property type="match status" value="1"/>
</dbReference>
<organism evidence="2 3">
    <name type="scientific">Herbiconiux aconitum</name>
    <dbReference type="NCBI Taxonomy" id="2970913"/>
    <lineage>
        <taxon>Bacteria</taxon>
        <taxon>Bacillati</taxon>
        <taxon>Actinomycetota</taxon>
        <taxon>Actinomycetes</taxon>
        <taxon>Micrococcales</taxon>
        <taxon>Microbacteriaceae</taxon>
        <taxon>Herbiconiux</taxon>
    </lineage>
</organism>
<feature type="transmembrane region" description="Helical" evidence="1">
    <location>
        <begin position="49"/>
        <end position="71"/>
    </location>
</feature>
<evidence type="ECO:0000313" key="3">
    <source>
        <dbReference type="Proteomes" id="UP001165584"/>
    </source>
</evidence>
<feature type="transmembrane region" description="Helical" evidence="1">
    <location>
        <begin position="155"/>
        <end position="174"/>
    </location>
</feature>
<keyword evidence="1" id="KW-1133">Transmembrane helix</keyword>
<protein>
    <submittedName>
        <fullName evidence="2">DUF4184 family protein</fullName>
    </submittedName>
</protein>
<dbReference type="RefSeq" id="WP_259507720.1">
    <property type="nucleotide sequence ID" value="NZ_JANLCM010000001.1"/>
</dbReference>
<keyword evidence="1" id="KW-0812">Transmembrane</keyword>
<dbReference type="Proteomes" id="UP001165584">
    <property type="component" value="Unassembled WGS sequence"/>
</dbReference>
<name>A0ABT2GR41_9MICO</name>
<feature type="transmembrane region" description="Helical" evidence="1">
    <location>
        <begin position="194"/>
        <end position="215"/>
    </location>
</feature>
<gene>
    <name evidence="2" type="ORF">N1027_11095</name>
</gene>
<feature type="transmembrane region" description="Helical" evidence="1">
    <location>
        <begin position="106"/>
        <end position="126"/>
    </location>
</feature>
<accession>A0ABT2GR41</accession>
<sequence length="263" mass="27264">MPFTVSHAIVAVPFVRTALPAGAVAAGAMAPDLPLFLPVGFDYGSTHELPWFPLTGLVLAFVAFALWRVVVRPVAREVLPRALAERLPSEWSGTAADGWRSLGTTAAGIALLVAALAIGVLTHVVWDGFTHAGRWGGVLLPALDERLAGLPLAVWLHYVSSLLGLVAVTAWLTVWLIRRRPFARPGDARRASAVFFWSVVAAGTAAGGAVALATTSHRAGASGAFDLALGVVETAGGWLAAATVLAAATLHLTRTLFSGGAAR</sequence>
<proteinExistence type="predicted"/>
<evidence type="ECO:0000313" key="2">
    <source>
        <dbReference type="EMBL" id="MCS5718679.1"/>
    </source>
</evidence>
<reference evidence="2" key="1">
    <citation type="submission" date="2022-08" db="EMBL/GenBank/DDBJ databases">
        <authorList>
            <person name="Deng Y."/>
            <person name="Han X.-F."/>
            <person name="Zhang Y.-Q."/>
        </authorList>
    </citation>
    <scope>NUCLEOTIDE SEQUENCE</scope>
    <source>
        <strain evidence="2">CPCC 205763</strain>
    </source>
</reference>